<dbReference type="PANTHER" id="PTHR15907">
    <property type="entry name" value="DUF614 FAMILY PROTEIN-RELATED"/>
    <property type="match status" value="1"/>
</dbReference>
<dbReference type="Pfam" id="PF04749">
    <property type="entry name" value="PLAC8"/>
    <property type="match status" value="1"/>
</dbReference>
<protein>
    <recommendedName>
        <fullName evidence="4">PLAC8 family protein</fullName>
    </recommendedName>
</protein>
<dbReference type="OrthoDB" id="1045822at2759"/>
<evidence type="ECO:0008006" key="4">
    <source>
        <dbReference type="Google" id="ProtNLM"/>
    </source>
</evidence>
<proteinExistence type="predicted"/>
<evidence type="ECO:0000313" key="3">
    <source>
        <dbReference type="Proteomes" id="UP000187209"/>
    </source>
</evidence>
<keyword evidence="1" id="KW-0812">Transmembrane</keyword>
<accession>A0A1R2CF76</accession>
<dbReference type="Proteomes" id="UP000187209">
    <property type="component" value="Unassembled WGS sequence"/>
</dbReference>
<keyword evidence="3" id="KW-1185">Reference proteome</keyword>
<comment type="caution">
    <text evidence="2">The sequence shown here is derived from an EMBL/GenBank/DDBJ whole genome shotgun (WGS) entry which is preliminary data.</text>
</comment>
<dbReference type="InterPro" id="IPR006461">
    <property type="entry name" value="PLAC_motif_containing"/>
</dbReference>
<dbReference type="EMBL" id="MPUH01000171">
    <property type="protein sequence ID" value="OMJ87669.1"/>
    <property type="molecule type" value="Genomic_DNA"/>
</dbReference>
<sequence>MGTWDAKLCTCSPSETFCILVALFPMCYPIFQGYAVSKSIHEPWYIACLCPLFLCCIGAAVNRRKIRNKYLIDGNACEDCMTHCFCSLCAVCQEYAEVKSKERL</sequence>
<keyword evidence="1" id="KW-1133">Transmembrane helix</keyword>
<evidence type="ECO:0000256" key="1">
    <source>
        <dbReference type="SAM" id="Phobius"/>
    </source>
</evidence>
<reference evidence="2 3" key="1">
    <citation type="submission" date="2016-11" db="EMBL/GenBank/DDBJ databases">
        <title>The macronuclear genome of Stentor coeruleus: a giant cell with tiny introns.</title>
        <authorList>
            <person name="Slabodnick M."/>
            <person name="Ruby J.G."/>
            <person name="Reiff S.B."/>
            <person name="Swart E.C."/>
            <person name="Gosai S."/>
            <person name="Prabakaran S."/>
            <person name="Witkowska E."/>
            <person name="Larue G.E."/>
            <person name="Fisher S."/>
            <person name="Freeman R.M."/>
            <person name="Gunawardena J."/>
            <person name="Chu W."/>
            <person name="Stover N.A."/>
            <person name="Gregory B.D."/>
            <person name="Nowacki M."/>
            <person name="Derisi J."/>
            <person name="Roy S.W."/>
            <person name="Marshall W.F."/>
            <person name="Sood P."/>
        </authorList>
    </citation>
    <scope>NUCLEOTIDE SEQUENCE [LARGE SCALE GENOMIC DNA]</scope>
    <source>
        <strain evidence="2">WM001</strain>
    </source>
</reference>
<dbReference type="NCBIfam" id="TIGR01571">
    <property type="entry name" value="A_thal_Cys_rich"/>
    <property type="match status" value="1"/>
</dbReference>
<organism evidence="2 3">
    <name type="scientific">Stentor coeruleus</name>
    <dbReference type="NCBI Taxonomy" id="5963"/>
    <lineage>
        <taxon>Eukaryota</taxon>
        <taxon>Sar</taxon>
        <taxon>Alveolata</taxon>
        <taxon>Ciliophora</taxon>
        <taxon>Postciliodesmatophora</taxon>
        <taxon>Heterotrichea</taxon>
        <taxon>Heterotrichida</taxon>
        <taxon>Stentoridae</taxon>
        <taxon>Stentor</taxon>
    </lineage>
</organism>
<gene>
    <name evidence="2" type="ORF">SteCoe_10595</name>
</gene>
<name>A0A1R2CF76_9CILI</name>
<feature type="transmembrane region" description="Helical" evidence="1">
    <location>
        <begin position="43"/>
        <end position="61"/>
    </location>
</feature>
<dbReference type="AlphaFoldDB" id="A0A1R2CF76"/>
<keyword evidence="1" id="KW-0472">Membrane</keyword>
<feature type="transmembrane region" description="Helical" evidence="1">
    <location>
        <begin position="12"/>
        <end position="31"/>
    </location>
</feature>
<evidence type="ECO:0000313" key="2">
    <source>
        <dbReference type="EMBL" id="OMJ87669.1"/>
    </source>
</evidence>